<proteinExistence type="predicted"/>
<dbReference type="Proteomes" id="UP000053236">
    <property type="component" value="Unassembled WGS sequence"/>
</dbReference>
<feature type="non-terminal residue" evidence="1">
    <location>
        <position position="48"/>
    </location>
</feature>
<evidence type="ECO:0000313" key="1">
    <source>
        <dbReference type="EMBL" id="ETK87483.1"/>
    </source>
</evidence>
<protein>
    <submittedName>
        <fullName evidence="1">Uncharacterized protein</fullName>
    </submittedName>
</protein>
<dbReference type="PANTHER" id="PTHR36960">
    <property type="entry name" value="SI:DKEY-32E6.3"/>
    <property type="match status" value="1"/>
</dbReference>
<dbReference type="PANTHER" id="PTHR36960:SF1">
    <property type="entry name" value="SI:DKEY-32E6.3"/>
    <property type="match status" value="1"/>
</dbReference>
<dbReference type="VEuPathDB" id="FungiDB:PPTG_11457"/>
<evidence type="ECO:0000313" key="3">
    <source>
        <dbReference type="Proteomes" id="UP000053864"/>
    </source>
</evidence>
<reference evidence="2 3" key="2">
    <citation type="submission" date="2013-11" db="EMBL/GenBank/DDBJ databases">
        <title>The Genome Sequence of Phytophthora parasitica CJ05E6.</title>
        <authorList>
            <consortium name="The Broad Institute Genomics Platform"/>
            <person name="Russ C."/>
            <person name="Tyler B."/>
            <person name="Panabieres F."/>
            <person name="Shan W."/>
            <person name="Tripathy S."/>
            <person name="Grunwald N."/>
            <person name="Machado M."/>
            <person name="Johnson C.S."/>
            <person name="Arredondo F."/>
            <person name="Hong C."/>
            <person name="Coffey M."/>
            <person name="Young S.K."/>
            <person name="Zeng Q."/>
            <person name="Gargeya S."/>
            <person name="Fitzgerald M."/>
            <person name="Abouelleil A."/>
            <person name="Alvarado L."/>
            <person name="Chapman S.B."/>
            <person name="Gainer-Dewar J."/>
            <person name="Goldberg J."/>
            <person name="Griggs A."/>
            <person name="Gujja S."/>
            <person name="Hansen M."/>
            <person name="Howarth C."/>
            <person name="Imamovic A."/>
            <person name="Ireland A."/>
            <person name="Larimer J."/>
            <person name="McCowan C."/>
            <person name="Murphy C."/>
            <person name="Pearson M."/>
            <person name="Poon T.W."/>
            <person name="Priest M."/>
            <person name="Roberts A."/>
            <person name="Saif S."/>
            <person name="Shea T."/>
            <person name="Sykes S."/>
            <person name="Wortman J."/>
            <person name="Nusbaum C."/>
            <person name="Birren B."/>
        </authorList>
    </citation>
    <scope>NUCLEOTIDE SEQUENCE [LARGE SCALE GENOMIC DNA]</scope>
    <source>
        <strain evidence="2 3">CJ05E6</strain>
    </source>
</reference>
<reference evidence="1" key="1">
    <citation type="submission" date="2013-11" db="EMBL/GenBank/DDBJ databases">
        <title>The Genome Sequence of Phytophthora parasitica CJ02B3.</title>
        <authorList>
            <consortium name="The Broad Institute Genomics Platform"/>
            <person name="Russ C."/>
            <person name="Tyler B."/>
            <person name="Panabieres F."/>
            <person name="Shan W."/>
            <person name="Tripathy S."/>
            <person name="Grunwald N."/>
            <person name="Machado M."/>
            <person name="Johnson C.S."/>
            <person name="Arredondo F."/>
            <person name="Hong C."/>
            <person name="Coffey M."/>
            <person name="Young S.K."/>
            <person name="Zeng Q."/>
            <person name="Gargeya S."/>
            <person name="Fitzgerald M."/>
            <person name="Abouelleil A."/>
            <person name="Alvarado L."/>
            <person name="Chapman S.B."/>
            <person name="Gainer-Dewar J."/>
            <person name="Goldberg J."/>
            <person name="Griggs A."/>
            <person name="Gujja S."/>
            <person name="Hansen M."/>
            <person name="Howarth C."/>
            <person name="Imamovic A."/>
            <person name="Ireland A."/>
            <person name="Larimer J."/>
            <person name="McCowan C."/>
            <person name="Murphy C."/>
            <person name="Pearson M."/>
            <person name="Poon T.W."/>
            <person name="Priest M."/>
            <person name="Roberts A."/>
            <person name="Saif S."/>
            <person name="Shea T."/>
            <person name="Sykes S."/>
            <person name="Wortman J."/>
            <person name="Nusbaum C."/>
            <person name="Birren B."/>
        </authorList>
    </citation>
    <scope>NUCLEOTIDE SEQUENCE [LARGE SCALE GENOMIC DNA]</scope>
    <source>
        <strain evidence="1">CJ02B3</strain>
    </source>
</reference>
<sequence>MATSKRSVVLHFDLNRTVLMSDAAGGRTMENTVDYLLSECTWGYVNPS</sequence>
<evidence type="ECO:0000313" key="2">
    <source>
        <dbReference type="EMBL" id="ETL40911.1"/>
    </source>
</evidence>
<dbReference type="EMBL" id="KI686124">
    <property type="protein sequence ID" value="ETK87483.1"/>
    <property type="molecule type" value="Genomic_DNA"/>
</dbReference>
<accession>W2GWV4</accession>
<gene>
    <name evidence="1" type="ORF">L915_08088</name>
    <name evidence="2" type="ORF">L916_08012</name>
</gene>
<dbReference type="Proteomes" id="UP000053864">
    <property type="component" value="Unassembled WGS sequence"/>
</dbReference>
<name>W2GWV4_PHYNI</name>
<organism evidence="1">
    <name type="scientific">Phytophthora nicotianae</name>
    <name type="common">Potato buckeye rot agent</name>
    <name type="synonym">Phytophthora parasitica</name>
    <dbReference type="NCBI Taxonomy" id="4792"/>
    <lineage>
        <taxon>Eukaryota</taxon>
        <taxon>Sar</taxon>
        <taxon>Stramenopiles</taxon>
        <taxon>Oomycota</taxon>
        <taxon>Peronosporomycetes</taxon>
        <taxon>Peronosporales</taxon>
        <taxon>Peronosporaceae</taxon>
        <taxon>Phytophthora</taxon>
    </lineage>
</organism>
<dbReference type="EMBL" id="KI672747">
    <property type="protein sequence ID" value="ETL40911.1"/>
    <property type="molecule type" value="Genomic_DNA"/>
</dbReference>
<dbReference type="AlphaFoldDB" id="W2GWV4"/>